<protein>
    <recommendedName>
        <fullName evidence="4">Lipocalin-like domain-containing protein</fullName>
    </recommendedName>
</protein>
<comment type="caution">
    <text evidence="2">The sequence shown here is derived from an EMBL/GenBank/DDBJ whole genome shotgun (WGS) entry which is preliminary data.</text>
</comment>
<dbReference type="AlphaFoldDB" id="A0A9D9ITX0"/>
<feature type="chain" id="PRO_5039446971" description="Lipocalin-like domain-containing protein" evidence="1">
    <location>
        <begin position="19"/>
        <end position="173"/>
    </location>
</feature>
<evidence type="ECO:0000313" key="3">
    <source>
        <dbReference type="Proteomes" id="UP000823771"/>
    </source>
</evidence>
<sequence length="173" mass="18256">MKKSTILIAATTAAAAMAMSCTKENAARFEGDYSFKTSGTVSAVPADTPEGTAADTVTLSVLPESGQMNIIRDGKSRTDMVITMNIMGGDAVVFDRVNAEGLVLTLLQPYVTRRVSVETGSGIGYADVTVSGKAEKFTDVILFDLEYTGTVTDGDTVYRITDSAVDCVAKEND</sequence>
<gene>
    <name evidence="2" type="ORF">IAB80_07900</name>
</gene>
<dbReference type="EMBL" id="JADILZ010000073">
    <property type="protein sequence ID" value="MBO8478793.1"/>
    <property type="molecule type" value="Genomic_DNA"/>
</dbReference>
<keyword evidence="1" id="KW-0732">Signal</keyword>
<dbReference type="PROSITE" id="PS51257">
    <property type="entry name" value="PROKAR_LIPOPROTEIN"/>
    <property type="match status" value="1"/>
</dbReference>
<evidence type="ECO:0008006" key="4">
    <source>
        <dbReference type="Google" id="ProtNLM"/>
    </source>
</evidence>
<accession>A0A9D9ITX0</accession>
<evidence type="ECO:0000256" key="1">
    <source>
        <dbReference type="SAM" id="SignalP"/>
    </source>
</evidence>
<evidence type="ECO:0000313" key="2">
    <source>
        <dbReference type="EMBL" id="MBO8478793.1"/>
    </source>
</evidence>
<reference evidence="2" key="2">
    <citation type="journal article" date="2021" name="PeerJ">
        <title>Extensive microbial diversity within the chicken gut microbiome revealed by metagenomics and culture.</title>
        <authorList>
            <person name="Gilroy R."/>
            <person name="Ravi A."/>
            <person name="Getino M."/>
            <person name="Pursley I."/>
            <person name="Horton D.L."/>
            <person name="Alikhan N.F."/>
            <person name="Baker D."/>
            <person name="Gharbi K."/>
            <person name="Hall N."/>
            <person name="Watson M."/>
            <person name="Adriaenssens E.M."/>
            <person name="Foster-Nyarko E."/>
            <person name="Jarju S."/>
            <person name="Secka A."/>
            <person name="Antonio M."/>
            <person name="Oren A."/>
            <person name="Chaudhuri R.R."/>
            <person name="La Ragione R."/>
            <person name="Hildebrand F."/>
            <person name="Pallen M.J."/>
        </authorList>
    </citation>
    <scope>NUCLEOTIDE SEQUENCE</scope>
    <source>
        <strain evidence="2">2478</strain>
    </source>
</reference>
<name>A0A9D9ITX0_9BACT</name>
<dbReference type="Proteomes" id="UP000823771">
    <property type="component" value="Unassembled WGS sequence"/>
</dbReference>
<feature type="signal peptide" evidence="1">
    <location>
        <begin position="1"/>
        <end position="18"/>
    </location>
</feature>
<organism evidence="2 3">
    <name type="scientific">Candidatus Cryptobacteroides excrementipullorum</name>
    <dbReference type="NCBI Taxonomy" id="2840761"/>
    <lineage>
        <taxon>Bacteria</taxon>
        <taxon>Pseudomonadati</taxon>
        <taxon>Bacteroidota</taxon>
        <taxon>Bacteroidia</taxon>
        <taxon>Bacteroidales</taxon>
        <taxon>Candidatus Cryptobacteroides</taxon>
    </lineage>
</organism>
<reference evidence="2" key="1">
    <citation type="submission" date="2020-10" db="EMBL/GenBank/DDBJ databases">
        <authorList>
            <person name="Gilroy R."/>
        </authorList>
    </citation>
    <scope>NUCLEOTIDE SEQUENCE</scope>
    <source>
        <strain evidence="2">2478</strain>
    </source>
</reference>
<proteinExistence type="predicted"/>